<evidence type="ECO:0000313" key="4">
    <source>
        <dbReference type="EMBL" id="SMD00508.1"/>
    </source>
</evidence>
<evidence type="ECO:0000256" key="3">
    <source>
        <dbReference type="PIRSR" id="PIRSR607837-1"/>
    </source>
</evidence>
<sequence length="158" mass="18662">MTNLLEQQYQLIKEVREVVFQYLEFEVKQDLVKAVDSFNNRSIAYLMTHVANTYIAWAGNFALSMQKSYYTETDGETVAELRLIFKEVDLTMEQFISRFSEKPFTPVKGYRWVDKYIETDAYSIFTHVLTHEFHHKGQSMTMSRLLGHIPPDTDILRF</sequence>
<dbReference type="InterPro" id="IPR034660">
    <property type="entry name" value="DinB/YfiT-like"/>
</dbReference>
<evidence type="ECO:0000256" key="2">
    <source>
        <dbReference type="ARBA" id="ARBA00022723"/>
    </source>
</evidence>
<dbReference type="OrthoDB" id="118635at2"/>
<dbReference type="EMBL" id="FWYB01000008">
    <property type="protein sequence ID" value="SMD00508.1"/>
    <property type="molecule type" value="Genomic_DNA"/>
</dbReference>
<dbReference type="PANTHER" id="PTHR37302:SF3">
    <property type="entry name" value="DAMAGE-INDUCIBLE PROTEIN DINB"/>
    <property type="match status" value="1"/>
</dbReference>
<dbReference type="RefSeq" id="WP_084290154.1">
    <property type="nucleotide sequence ID" value="NZ_FWYB01000008.1"/>
</dbReference>
<dbReference type="GO" id="GO:0046872">
    <property type="term" value="F:metal ion binding"/>
    <property type="evidence" value="ECO:0007669"/>
    <property type="project" value="UniProtKB-KW"/>
</dbReference>
<accession>A0A1W2DTZ9</accession>
<dbReference type="SUPFAM" id="SSF109854">
    <property type="entry name" value="DinB/YfiT-like putative metalloenzymes"/>
    <property type="match status" value="1"/>
</dbReference>
<evidence type="ECO:0000313" key="5">
    <source>
        <dbReference type="Proteomes" id="UP000192678"/>
    </source>
</evidence>
<gene>
    <name evidence="4" type="ORF">SAMN04488101_10842</name>
</gene>
<reference evidence="4 5" key="1">
    <citation type="submission" date="2017-04" db="EMBL/GenBank/DDBJ databases">
        <authorList>
            <person name="Afonso C.L."/>
            <person name="Miller P.J."/>
            <person name="Scott M.A."/>
            <person name="Spackman E."/>
            <person name="Goraichik I."/>
            <person name="Dimitrov K.M."/>
            <person name="Suarez D.L."/>
            <person name="Swayne D.E."/>
        </authorList>
    </citation>
    <scope>NUCLEOTIDE SEQUENCE [LARGE SCALE GENOMIC DNA]</scope>
    <source>
        <strain evidence="4 5">DSM 19625</strain>
    </source>
</reference>
<protein>
    <submittedName>
        <fullName evidence="4">Uncharacterized damage-inducible protein DinB (Forms a four-helix bundle)</fullName>
    </submittedName>
</protein>
<comment type="similarity">
    <text evidence="1">Belongs to the DinB family.</text>
</comment>
<feature type="binding site" evidence="3">
    <location>
        <position position="131"/>
    </location>
    <ligand>
        <name>a divalent metal cation</name>
        <dbReference type="ChEBI" id="CHEBI:60240"/>
    </ligand>
</feature>
<dbReference type="Proteomes" id="UP000192678">
    <property type="component" value="Unassembled WGS sequence"/>
</dbReference>
<feature type="binding site" evidence="3">
    <location>
        <position position="135"/>
    </location>
    <ligand>
        <name>a divalent metal cation</name>
        <dbReference type="ChEBI" id="CHEBI:60240"/>
    </ligand>
</feature>
<organism evidence="4 5">
    <name type="scientific">Pedobacter nyackensis</name>
    <dbReference type="NCBI Taxonomy" id="475255"/>
    <lineage>
        <taxon>Bacteria</taxon>
        <taxon>Pseudomonadati</taxon>
        <taxon>Bacteroidota</taxon>
        <taxon>Sphingobacteriia</taxon>
        <taxon>Sphingobacteriales</taxon>
        <taxon>Sphingobacteriaceae</taxon>
        <taxon>Pedobacter</taxon>
    </lineage>
</organism>
<feature type="binding site" evidence="3">
    <location>
        <position position="49"/>
    </location>
    <ligand>
        <name>a divalent metal cation</name>
        <dbReference type="ChEBI" id="CHEBI:60240"/>
    </ligand>
</feature>
<name>A0A1W2DTZ9_9SPHI</name>
<dbReference type="AlphaFoldDB" id="A0A1W2DTZ9"/>
<keyword evidence="5" id="KW-1185">Reference proteome</keyword>
<dbReference type="PANTHER" id="PTHR37302">
    <property type="entry name" value="SLR1116 PROTEIN"/>
    <property type="match status" value="1"/>
</dbReference>
<proteinExistence type="inferred from homology"/>
<evidence type="ECO:0000256" key="1">
    <source>
        <dbReference type="ARBA" id="ARBA00008635"/>
    </source>
</evidence>
<dbReference type="Gene3D" id="1.20.120.450">
    <property type="entry name" value="dinb family like domain"/>
    <property type="match status" value="1"/>
</dbReference>
<dbReference type="InterPro" id="IPR007837">
    <property type="entry name" value="DinB"/>
</dbReference>
<dbReference type="Pfam" id="PF05163">
    <property type="entry name" value="DinB"/>
    <property type="match status" value="1"/>
</dbReference>
<keyword evidence="2 3" id="KW-0479">Metal-binding</keyword>